<feature type="transmembrane region" description="Helical" evidence="10">
    <location>
        <begin position="95"/>
        <end position="114"/>
    </location>
</feature>
<dbReference type="Proteomes" id="UP001595758">
    <property type="component" value="Unassembled WGS sequence"/>
</dbReference>
<accession>A0ABV8CCF5</accession>
<feature type="transmembrane region" description="Helical" evidence="10">
    <location>
        <begin position="163"/>
        <end position="180"/>
    </location>
</feature>
<evidence type="ECO:0000256" key="7">
    <source>
        <dbReference type="ARBA" id="ARBA00023136"/>
    </source>
</evidence>
<evidence type="ECO:0000256" key="3">
    <source>
        <dbReference type="ARBA" id="ARBA00021717"/>
    </source>
</evidence>
<proteinExistence type="inferred from homology"/>
<dbReference type="PRINTS" id="PR00953">
    <property type="entry name" value="TYPE3IMRPROT"/>
</dbReference>
<feature type="transmembrane region" description="Helical" evidence="10">
    <location>
        <begin position="186"/>
        <end position="204"/>
    </location>
</feature>
<evidence type="ECO:0000256" key="2">
    <source>
        <dbReference type="ARBA" id="ARBA00009772"/>
    </source>
</evidence>
<keyword evidence="11" id="KW-0282">Flagellum</keyword>
<comment type="caution">
    <text evidence="11">The sequence shown here is derived from an EMBL/GenBank/DDBJ whole genome shotgun (WGS) entry which is preliminary data.</text>
</comment>
<comment type="function">
    <text evidence="1 10">Role in flagellar biosynthesis.</text>
</comment>
<keyword evidence="6 10" id="KW-1133">Transmembrane helix</keyword>
<dbReference type="NCBIfam" id="TIGR01400">
    <property type="entry name" value="fliR"/>
    <property type="match status" value="1"/>
</dbReference>
<keyword evidence="8 10" id="KW-0975">Bacterial flagellum</keyword>
<feature type="transmembrane region" description="Helical" evidence="10">
    <location>
        <begin position="129"/>
        <end position="151"/>
    </location>
</feature>
<name>A0ABV8CCF5_9GAMM</name>
<evidence type="ECO:0000256" key="8">
    <source>
        <dbReference type="ARBA" id="ARBA00023143"/>
    </source>
</evidence>
<dbReference type="PANTHER" id="PTHR30065:SF8">
    <property type="entry name" value="FLAGELLAR BIOSYNTHETIC PROTEIN FLIR"/>
    <property type="match status" value="1"/>
</dbReference>
<comment type="subcellular location">
    <subcellularLocation>
        <location evidence="10">Cell membrane</location>
        <topology evidence="10">Multi-pass membrane protein</topology>
    </subcellularLocation>
    <subcellularLocation>
        <location evidence="10">Bacterial flagellum basal body</location>
    </subcellularLocation>
</comment>
<keyword evidence="11" id="KW-0969">Cilium</keyword>
<keyword evidence="11" id="KW-0966">Cell projection</keyword>
<feature type="transmembrane region" description="Helical" evidence="10">
    <location>
        <begin position="211"/>
        <end position="233"/>
    </location>
</feature>
<dbReference type="EMBL" id="JBHSAB010000001">
    <property type="protein sequence ID" value="MFC3907984.1"/>
    <property type="molecule type" value="Genomic_DNA"/>
</dbReference>
<evidence type="ECO:0000256" key="5">
    <source>
        <dbReference type="ARBA" id="ARBA00022692"/>
    </source>
</evidence>
<dbReference type="Pfam" id="PF01311">
    <property type="entry name" value="Bac_export_1"/>
    <property type="match status" value="1"/>
</dbReference>
<evidence type="ECO:0000313" key="11">
    <source>
        <dbReference type="EMBL" id="MFC3907984.1"/>
    </source>
</evidence>
<keyword evidence="7 10" id="KW-0472">Membrane</keyword>
<comment type="similarity">
    <text evidence="2 10">Belongs to the FliR/MopE/SpaR family.</text>
</comment>
<keyword evidence="12" id="KW-1185">Reference proteome</keyword>
<evidence type="ECO:0000313" key="12">
    <source>
        <dbReference type="Proteomes" id="UP001595758"/>
    </source>
</evidence>
<evidence type="ECO:0000256" key="9">
    <source>
        <dbReference type="NCBIfam" id="TIGR01400"/>
    </source>
</evidence>
<evidence type="ECO:0000256" key="4">
    <source>
        <dbReference type="ARBA" id="ARBA00022475"/>
    </source>
</evidence>
<evidence type="ECO:0000256" key="10">
    <source>
        <dbReference type="RuleBase" id="RU362071"/>
    </source>
</evidence>
<evidence type="ECO:0000256" key="1">
    <source>
        <dbReference type="ARBA" id="ARBA00002578"/>
    </source>
</evidence>
<protein>
    <recommendedName>
        <fullName evidence="3 9">Flagellar biosynthetic protein FliR</fullName>
    </recommendedName>
</protein>
<reference evidence="12" key="1">
    <citation type="journal article" date="2019" name="Int. J. Syst. Evol. Microbiol.">
        <title>The Global Catalogue of Microorganisms (GCM) 10K type strain sequencing project: providing services to taxonomists for standard genome sequencing and annotation.</title>
        <authorList>
            <consortium name="The Broad Institute Genomics Platform"/>
            <consortium name="The Broad Institute Genome Sequencing Center for Infectious Disease"/>
            <person name="Wu L."/>
            <person name="Ma J."/>
        </authorList>
    </citation>
    <scope>NUCLEOTIDE SEQUENCE [LARGE SCALE GENOMIC DNA]</scope>
    <source>
        <strain evidence="12">CCUG 59858</strain>
    </source>
</reference>
<feature type="transmembrane region" description="Helical" evidence="10">
    <location>
        <begin position="41"/>
        <end position="58"/>
    </location>
</feature>
<feature type="transmembrane region" description="Helical" evidence="10">
    <location>
        <begin position="15"/>
        <end position="34"/>
    </location>
</feature>
<sequence length="256" mass="28047">MTATYSGMIAYLSQLVWPLMRVSGLFLTMPLISTSLVSPRIRIIFAFALAFLIAPHIPERLSFLNFTGTYVYYIAEEILLGLTMGFILQMVFQIFIIGGQIVAMQAGLGFAIMVDPASRASVPLMSQMYQLMVGLTFLALDGHLAILEALLFSFEKMPVGEMYNEFSLIGAVITFSSWMIKESVLVSLPAILSMLLVTLSFGVMTRVAPQLNIFSLGFPITLLMGMIIVRVGLPGISSQIEGSLEQGLLLIKELLG</sequence>
<gene>
    <name evidence="11" type="primary">fliR</name>
    <name evidence="11" type="ORF">ACFORL_02665</name>
</gene>
<dbReference type="PANTHER" id="PTHR30065">
    <property type="entry name" value="FLAGELLAR BIOSYNTHETIC PROTEIN FLIR"/>
    <property type="match status" value="1"/>
</dbReference>
<evidence type="ECO:0000256" key="6">
    <source>
        <dbReference type="ARBA" id="ARBA00022989"/>
    </source>
</evidence>
<keyword evidence="5 10" id="KW-0812">Transmembrane</keyword>
<feature type="transmembrane region" description="Helical" evidence="10">
    <location>
        <begin position="70"/>
        <end position="88"/>
    </location>
</feature>
<dbReference type="InterPro" id="IPR006303">
    <property type="entry name" value="FliR"/>
</dbReference>
<dbReference type="RefSeq" id="WP_382340818.1">
    <property type="nucleotide sequence ID" value="NZ_JBHSAB010000001.1"/>
</dbReference>
<organism evidence="11 12">
    <name type="scientific">Legionella dresdenensis</name>
    <dbReference type="NCBI Taxonomy" id="450200"/>
    <lineage>
        <taxon>Bacteria</taxon>
        <taxon>Pseudomonadati</taxon>
        <taxon>Pseudomonadota</taxon>
        <taxon>Gammaproteobacteria</taxon>
        <taxon>Legionellales</taxon>
        <taxon>Legionellaceae</taxon>
        <taxon>Legionella</taxon>
    </lineage>
</organism>
<keyword evidence="4 10" id="KW-1003">Cell membrane</keyword>
<dbReference type="InterPro" id="IPR002010">
    <property type="entry name" value="T3SS_IM_R"/>
</dbReference>